<protein>
    <submittedName>
        <fullName evidence="2">Uncharacterized protein</fullName>
    </submittedName>
</protein>
<dbReference type="Proteomes" id="UP001642540">
    <property type="component" value="Unassembled WGS sequence"/>
</dbReference>
<sequence>MKRLLCSLVITIALGLLSFKGIQAQKHKGSKTATTPAPGPDKSTLAIPFLVQPGVSHSHIDKFIMQNSSLPFSVRFGRPSRTSSKFHYPALPTVYWTTHKKPEVPLVEPEQELGFGFD</sequence>
<keyword evidence="1" id="KW-0732">Signal</keyword>
<keyword evidence="3" id="KW-1185">Reference proteome</keyword>
<organism evidence="2 3">
    <name type="scientific">Orchesella dallaii</name>
    <dbReference type="NCBI Taxonomy" id="48710"/>
    <lineage>
        <taxon>Eukaryota</taxon>
        <taxon>Metazoa</taxon>
        <taxon>Ecdysozoa</taxon>
        <taxon>Arthropoda</taxon>
        <taxon>Hexapoda</taxon>
        <taxon>Collembola</taxon>
        <taxon>Entomobryomorpha</taxon>
        <taxon>Entomobryoidea</taxon>
        <taxon>Orchesellidae</taxon>
        <taxon>Orchesellinae</taxon>
        <taxon>Orchesella</taxon>
    </lineage>
</organism>
<evidence type="ECO:0000313" key="2">
    <source>
        <dbReference type="EMBL" id="CAL8096418.1"/>
    </source>
</evidence>
<dbReference type="EMBL" id="CAXLJM020000028">
    <property type="protein sequence ID" value="CAL8096418.1"/>
    <property type="molecule type" value="Genomic_DNA"/>
</dbReference>
<comment type="caution">
    <text evidence="2">The sequence shown here is derived from an EMBL/GenBank/DDBJ whole genome shotgun (WGS) entry which is preliminary data.</text>
</comment>
<reference evidence="2 3" key="1">
    <citation type="submission" date="2024-08" db="EMBL/GenBank/DDBJ databases">
        <authorList>
            <person name="Cucini C."/>
            <person name="Frati F."/>
        </authorList>
    </citation>
    <scope>NUCLEOTIDE SEQUENCE [LARGE SCALE GENOMIC DNA]</scope>
</reference>
<feature type="chain" id="PRO_5047242066" evidence="1">
    <location>
        <begin position="25"/>
        <end position="118"/>
    </location>
</feature>
<proteinExistence type="predicted"/>
<accession>A0ABP1QET3</accession>
<name>A0ABP1QET3_9HEXA</name>
<evidence type="ECO:0000313" key="3">
    <source>
        <dbReference type="Proteomes" id="UP001642540"/>
    </source>
</evidence>
<evidence type="ECO:0000256" key="1">
    <source>
        <dbReference type="SAM" id="SignalP"/>
    </source>
</evidence>
<feature type="signal peptide" evidence="1">
    <location>
        <begin position="1"/>
        <end position="24"/>
    </location>
</feature>
<gene>
    <name evidence="2" type="ORF">ODALV1_LOCUS9350</name>
</gene>